<accession>A0ABN2G283</accession>
<dbReference type="EMBL" id="BAAAQF010000004">
    <property type="protein sequence ID" value="GAA1664056.1"/>
    <property type="molecule type" value="Genomic_DNA"/>
</dbReference>
<keyword evidence="3" id="KW-1185">Reference proteome</keyword>
<evidence type="ECO:0000313" key="3">
    <source>
        <dbReference type="Proteomes" id="UP001499851"/>
    </source>
</evidence>
<reference evidence="2 3" key="1">
    <citation type="journal article" date="2019" name="Int. J. Syst. Evol. Microbiol.">
        <title>The Global Catalogue of Microorganisms (GCM) 10K type strain sequencing project: providing services to taxonomists for standard genome sequencing and annotation.</title>
        <authorList>
            <consortium name="The Broad Institute Genomics Platform"/>
            <consortium name="The Broad Institute Genome Sequencing Center for Infectious Disease"/>
            <person name="Wu L."/>
            <person name="Ma J."/>
        </authorList>
    </citation>
    <scope>NUCLEOTIDE SEQUENCE [LARGE SCALE GENOMIC DNA]</scope>
    <source>
        <strain evidence="2 3">JCM 16001</strain>
    </source>
</reference>
<evidence type="ECO:0000313" key="2">
    <source>
        <dbReference type="EMBL" id="GAA1664056.1"/>
    </source>
</evidence>
<dbReference type="InterPro" id="IPR046165">
    <property type="entry name" value="DUF6167"/>
</dbReference>
<dbReference type="Proteomes" id="UP001499851">
    <property type="component" value="Unassembled WGS sequence"/>
</dbReference>
<gene>
    <name evidence="2" type="ORF">GCM10009830_06980</name>
</gene>
<sequence>MLKRMIWVGIGVVVGVVVVRKLTKAAESVTPGGVAERIGDAGAGMRESLKSFWADVSEAKAAKEAELYEAIERGEDISPLLTEDEEDDDDRSPSRPF</sequence>
<comment type="caution">
    <text evidence="2">The sequence shown here is derived from an EMBL/GenBank/DDBJ whole genome shotgun (WGS) entry which is preliminary data.</text>
</comment>
<protein>
    <recommendedName>
        <fullName evidence="4">YtxH domain-containing protein</fullName>
    </recommendedName>
</protein>
<dbReference type="Pfam" id="PF19664">
    <property type="entry name" value="DUF6167"/>
    <property type="match status" value="1"/>
</dbReference>
<organism evidence="2 3">
    <name type="scientific">Glycomyces endophyticus</name>
    <dbReference type="NCBI Taxonomy" id="480996"/>
    <lineage>
        <taxon>Bacteria</taxon>
        <taxon>Bacillati</taxon>
        <taxon>Actinomycetota</taxon>
        <taxon>Actinomycetes</taxon>
        <taxon>Glycomycetales</taxon>
        <taxon>Glycomycetaceae</taxon>
        <taxon>Glycomyces</taxon>
    </lineage>
</organism>
<proteinExistence type="predicted"/>
<evidence type="ECO:0008006" key="4">
    <source>
        <dbReference type="Google" id="ProtNLM"/>
    </source>
</evidence>
<feature type="region of interest" description="Disordered" evidence="1">
    <location>
        <begin position="73"/>
        <end position="97"/>
    </location>
</feature>
<name>A0ABN2G283_9ACTN</name>
<evidence type="ECO:0000256" key="1">
    <source>
        <dbReference type="SAM" id="MobiDB-lite"/>
    </source>
</evidence>